<dbReference type="AlphaFoldDB" id="A0AAN6STW7"/>
<protein>
    <submittedName>
        <fullName evidence="1">Uncharacterized protein</fullName>
    </submittedName>
</protein>
<organism evidence="1 2">
    <name type="scientific">Parachaetomium inaequale</name>
    <dbReference type="NCBI Taxonomy" id="2588326"/>
    <lineage>
        <taxon>Eukaryota</taxon>
        <taxon>Fungi</taxon>
        <taxon>Dikarya</taxon>
        <taxon>Ascomycota</taxon>
        <taxon>Pezizomycotina</taxon>
        <taxon>Sordariomycetes</taxon>
        <taxon>Sordariomycetidae</taxon>
        <taxon>Sordariales</taxon>
        <taxon>Chaetomiaceae</taxon>
        <taxon>Parachaetomium</taxon>
    </lineage>
</organism>
<proteinExistence type="predicted"/>
<evidence type="ECO:0000313" key="2">
    <source>
        <dbReference type="Proteomes" id="UP001303115"/>
    </source>
</evidence>
<evidence type="ECO:0000313" key="1">
    <source>
        <dbReference type="EMBL" id="KAK4042427.1"/>
    </source>
</evidence>
<keyword evidence="2" id="KW-1185">Reference proteome</keyword>
<name>A0AAN6STW7_9PEZI</name>
<dbReference type="EMBL" id="MU854341">
    <property type="protein sequence ID" value="KAK4042427.1"/>
    <property type="molecule type" value="Genomic_DNA"/>
</dbReference>
<sequence length="109" mass="12180">MSQMAAVDRVYYIATFTIVALSSASGLAGVSSRPLETSVESLYGSRESSFGNSTGAADEPIADEKLLRRLVFINNQHAHFRCFQEVHYEHDARTLGEPQYLRQLLSSFY</sequence>
<accession>A0AAN6STW7</accession>
<comment type="caution">
    <text evidence="1">The sequence shown here is derived from an EMBL/GenBank/DDBJ whole genome shotgun (WGS) entry which is preliminary data.</text>
</comment>
<dbReference type="Proteomes" id="UP001303115">
    <property type="component" value="Unassembled WGS sequence"/>
</dbReference>
<reference evidence="2" key="1">
    <citation type="journal article" date="2023" name="Mol. Phylogenet. Evol.">
        <title>Genome-scale phylogeny and comparative genomics of the fungal order Sordariales.</title>
        <authorList>
            <person name="Hensen N."/>
            <person name="Bonometti L."/>
            <person name="Westerberg I."/>
            <person name="Brannstrom I.O."/>
            <person name="Guillou S."/>
            <person name="Cros-Aarteil S."/>
            <person name="Calhoun S."/>
            <person name="Haridas S."/>
            <person name="Kuo A."/>
            <person name="Mondo S."/>
            <person name="Pangilinan J."/>
            <person name="Riley R."/>
            <person name="LaButti K."/>
            <person name="Andreopoulos B."/>
            <person name="Lipzen A."/>
            <person name="Chen C."/>
            <person name="Yan M."/>
            <person name="Daum C."/>
            <person name="Ng V."/>
            <person name="Clum A."/>
            <person name="Steindorff A."/>
            <person name="Ohm R.A."/>
            <person name="Martin F."/>
            <person name="Silar P."/>
            <person name="Natvig D.O."/>
            <person name="Lalanne C."/>
            <person name="Gautier V."/>
            <person name="Ament-Velasquez S.L."/>
            <person name="Kruys A."/>
            <person name="Hutchinson M.I."/>
            <person name="Powell A.J."/>
            <person name="Barry K."/>
            <person name="Miller A.N."/>
            <person name="Grigoriev I.V."/>
            <person name="Debuchy R."/>
            <person name="Gladieux P."/>
            <person name="Hiltunen Thoren M."/>
            <person name="Johannesson H."/>
        </authorList>
    </citation>
    <scope>NUCLEOTIDE SEQUENCE [LARGE SCALE GENOMIC DNA]</scope>
    <source>
        <strain evidence="2">CBS 284.82</strain>
    </source>
</reference>
<gene>
    <name evidence="1" type="ORF">C8A01DRAFT_33499</name>
</gene>